<dbReference type="EMBL" id="JAPKFM010000010">
    <property type="protein sequence ID" value="MCX2964783.1"/>
    <property type="molecule type" value="Genomic_DNA"/>
</dbReference>
<proteinExistence type="predicted"/>
<comment type="caution">
    <text evidence="1">The sequence shown here is derived from an EMBL/GenBank/DDBJ whole genome shotgun (WGS) entry which is preliminary data.</text>
</comment>
<name>A0A9X3I4J7_9ACTN</name>
<sequence>MNDIFVDGGHSDETDAWLVEASRDLDEPDEDVTRLIDVAGLRIGLIARYRDDLLALSNEVRDVAEAVLSATLGDWSSAAARQAITVRWQDVYTRLT</sequence>
<keyword evidence="2" id="KW-1185">Reference proteome</keyword>
<gene>
    <name evidence="1" type="ORF">OSB52_11825</name>
</gene>
<organism evidence="1 2">
    <name type="scientific">Gordonia aquimaris</name>
    <dbReference type="NCBI Taxonomy" id="2984863"/>
    <lineage>
        <taxon>Bacteria</taxon>
        <taxon>Bacillati</taxon>
        <taxon>Actinomycetota</taxon>
        <taxon>Actinomycetes</taxon>
        <taxon>Mycobacteriales</taxon>
        <taxon>Gordoniaceae</taxon>
        <taxon>Gordonia</taxon>
    </lineage>
</organism>
<protein>
    <submittedName>
        <fullName evidence="1">Uncharacterized protein</fullName>
    </submittedName>
</protein>
<evidence type="ECO:0000313" key="1">
    <source>
        <dbReference type="EMBL" id="MCX2964783.1"/>
    </source>
</evidence>
<accession>A0A9X3I4J7</accession>
<dbReference type="Proteomes" id="UP001143347">
    <property type="component" value="Unassembled WGS sequence"/>
</dbReference>
<dbReference type="AlphaFoldDB" id="A0A9X3I4J7"/>
<dbReference type="RefSeq" id="WP_235722408.1">
    <property type="nucleotide sequence ID" value="NZ_JAPKFM010000010.1"/>
</dbReference>
<evidence type="ECO:0000313" key="2">
    <source>
        <dbReference type="Proteomes" id="UP001143347"/>
    </source>
</evidence>
<reference evidence="1" key="1">
    <citation type="submission" date="2022-10" db="EMBL/GenBank/DDBJ databases">
        <title>WGS of marine actinomycetes from Thailand.</title>
        <authorList>
            <person name="Thawai C."/>
        </authorList>
    </citation>
    <scope>NUCLEOTIDE SEQUENCE</scope>
    <source>
        <strain evidence="1">SW21</strain>
    </source>
</reference>